<organism evidence="1 2">
    <name type="scientific">Gossypium barbadense</name>
    <name type="common">Sea Island cotton</name>
    <name type="synonym">Hibiscus barbadensis</name>
    <dbReference type="NCBI Taxonomy" id="3634"/>
    <lineage>
        <taxon>Eukaryota</taxon>
        <taxon>Viridiplantae</taxon>
        <taxon>Streptophyta</taxon>
        <taxon>Embryophyta</taxon>
        <taxon>Tracheophyta</taxon>
        <taxon>Spermatophyta</taxon>
        <taxon>Magnoliopsida</taxon>
        <taxon>eudicotyledons</taxon>
        <taxon>Gunneridae</taxon>
        <taxon>Pentapetalae</taxon>
        <taxon>rosids</taxon>
        <taxon>malvids</taxon>
        <taxon>Malvales</taxon>
        <taxon>Malvaceae</taxon>
        <taxon>Malvoideae</taxon>
        <taxon>Gossypium</taxon>
    </lineage>
</organism>
<evidence type="ECO:0000313" key="2">
    <source>
        <dbReference type="Proteomes" id="UP000239757"/>
    </source>
</evidence>
<gene>
    <name evidence="1" type="ORF">GOBAR_AA29186</name>
</gene>
<protein>
    <submittedName>
        <fullName evidence="1">Uncharacterized protein</fullName>
    </submittedName>
</protein>
<dbReference type="EMBL" id="KZ667302">
    <property type="protein sequence ID" value="PPR91498.1"/>
    <property type="molecule type" value="Genomic_DNA"/>
</dbReference>
<evidence type="ECO:0000313" key="1">
    <source>
        <dbReference type="EMBL" id="PPR91498.1"/>
    </source>
</evidence>
<accession>A0A2P5WK87</accession>
<dbReference type="AlphaFoldDB" id="A0A2P5WK87"/>
<reference evidence="1 2" key="1">
    <citation type="submission" date="2015-01" db="EMBL/GenBank/DDBJ databases">
        <title>Genome of allotetraploid Gossypium barbadense reveals genomic plasticity and fiber elongation in cotton evolution.</title>
        <authorList>
            <person name="Chen X."/>
            <person name="Liu X."/>
            <person name="Zhao B."/>
            <person name="Zheng H."/>
            <person name="Hu Y."/>
            <person name="Lu G."/>
            <person name="Yang C."/>
            <person name="Chen J."/>
            <person name="Shan C."/>
            <person name="Zhang L."/>
            <person name="Zhou Y."/>
            <person name="Wang L."/>
            <person name="Guo W."/>
            <person name="Bai Y."/>
            <person name="Ruan J."/>
            <person name="Shangguan X."/>
            <person name="Mao Y."/>
            <person name="Jiang J."/>
            <person name="Zhu Y."/>
            <person name="Lei J."/>
            <person name="Kang H."/>
            <person name="Chen S."/>
            <person name="He X."/>
            <person name="Wang R."/>
            <person name="Wang Y."/>
            <person name="Chen J."/>
            <person name="Wang L."/>
            <person name="Yu S."/>
            <person name="Wang B."/>
            <person name="Wei J."/>
            <person name="Song S."/>
            <person name="Lu X."/>
            <person name="Gao Z."/>
            <person name="Gu W."/>
            <person name="Deng X."/>
            <person name="Ma D."/>
            <person name="Wang S."/>
            <person name="Liang W."/>
            <person name="Fang L."/>
            <person name="Cai C."/>
            <person name="Zhu X."/>
            <person name="Zhou B."/>
            <person name="Zhang Y."/>
            <person name="Chen Z."/>
            <person name="Xu S."/>
            <person name="Zhu R."/>
            <person name="Wang S."/>
            <person name="Zhang T."/>
            <person name="Zhao G."/>
        </authorList>
    </citation>
    <scope>NUCLEOTIDE SEQUENCE [LARGE SCALE GENOMIC DNA]</scope>
    <source>
        <strain evidence="2">cv. Xinhai21</strain>
        <tissue evidence="1">Leaf</tissue>
    </source>
</reference>
<dbReference type="Proteomes" id="UP000239757">
    <property type="component" value="Unassembled WGS sequence"/>
</dbReference>
<sequence>MGSLLEFTGVVLGAEEPTLPSIVSPNLPRRRPMRTLLMMSPHSTRAHQPSHHHPLVQFMQRLHMLTSLSTSPNLSSSVFNDLTTLMLLYSRFLAFTFNDCDMVNKYAVNVVKMCNLKKDKILSVFLRHFSIKFPARYRNILIFSDQEKDKILSVFLRHFSVKVPTHYRPLPKFT</sequence>
<proteinExistence type="predicted"/>
<name>A0A2P5WK87_GOSBA</name>